<dbReference type="GO" id="GO:0051539">
    <property type="term" value="F:4 iron, 4 sulfur cluster binding"/>
    <property type="evidence" value="ECO:0007669"/>
    <property type="project" value="UniProtKB-KW"/>
</dbReference>
<evidence type="ECO:0000256" key="5">
    <source>
        <dbReference type="ARBA" id="ARBA00023004"/>
    </source>
</evidence>
<evidence type="ECO:0000256" key="9">
    <source>
        <dbReference type="ARBA" id="ARBA00023887"/>
    </source>
</evidence>
<dbReference type="CDD" id="cd10031">
    <property type="entry name" value="UDG-F5_TTUDGB_like"/>
    <property type="match status" value="1"/>
</dbReference>
<dbReference type="SMART" id="SM00986">
    <property type="entry name" value="UDG"/>
    <property type="match status" value="1"/>
</dbReference>
<dbReference type="GO" id="GO:0004844">
    <property type="term" value="F:uracil DNA N-glycosylase activity"/>
    <property type="evidence" value="ECO:0007669"/>
    <property type="project" value="InterPro"/>
</dbReference>
<dbReference type="RefSeq" id="WP_317080910.1">
    <property type="nucleotide sequence ID" value="NZ_CP136594.1"/>
</dbReference>
<evidence type="ECO:0000256" key="2">
    <source>
        <dbReference type="ARBA" id="ARBA00022723"/>
    </source>
</evidence>
<accession>A0AA97F8X8</accession>
<keyword evidence="6" id="KW-0411">Iron-sulfur</keyword>
<evidence type="ECO:0000256" key="8">
    <source>
        <dbReference type="ARBA" id="ARBA00023779"/>
    </source>
</evidence>
<keyword evidence="4" id="KW-0378">Hydrolase</keyword>
<gene>
    <name evidence="11" type="ORF">RB602_12455</name>
</gene>
<evidence type="ECO:0000259" key="10">
    <source>
        <dbReference type="SMART" id="SM00986"/>
    </source>
</evidence>
<evidence type="ECO:0000256" key="7">
    <source>
        <dbReference type="ARBA" id="ARBA00023204"/>
    </source>
</evidence>
<dbReference type="GO" id="GO:0006284">
    <property type="term" value="P:base-excision repair"/>
    <property type="evidence" value="ECO:0007669"/>
    <property type="project" value="InterPro"/>
</dbReference>
<dbReference type="PANTHER" id="PTHR33693">
    <property type="entry name" value="TYPE-5 URACIL-DNA GLYCOSYLASE"/>
    <property type="match status" value="1"/>
</dbReference>
<proteinExistence type="inferred from homology"/>
<dbReference type="InterPro" id="IPR044147">
    <property type="entry name" value="UdgB-like"/>
</dbReference>
<keyword evidence="12" id="KW-1185">Reference proteome</keyword>
<dbReference type="AlphaFoldDB" id="A0AA97F8X8"/>
<sequence>MSDTSSFSVLPKGAAPANCRRCPRLVALRRETRKEHPDWWNRPVPAWGDPDAWLVVVGLAPGMQGAHRTGRAFTGDASGIVLHAALARQGLSNGLYDARADDGLVLHGVAIANVIQCLPPQNKPLGAEVAKCSRYFAKTLNGLPKAKVLLALGSVAHKALVRDAGLLQKDVPFAHGAQYPLPDGRWLVSSYHCSRYNMNTGRLTEGMLDDVLRQAQTLIA</sequence>
<evidence type="ECO:0000256" key="4">
    <source>
        <dbReference type="ARBA" id="ARBA00022801"/>
    </source>
</evidence>
<keyword evidence="3" id="KW-0227">DNA damage</keyword>
<dbReference type="SMART" id="SM00987">
    <property type="entry name" value="UreE_C"/>
    <property type="match status" value="1"/>
</dbReference>
<keyword evidence="5" id="KW-0408">Iron</keyword>
<feature type="domain" description="Uracil-DNA glycosylase-like" evidence="10">
    <location>
        <begin position="45"/>
        <end position="212"/>
    </location>
</feature>
<dbReference type="SUPFAM" id="SSF52141">
    <property type="entry name" value="Uracil-DNA glycosylase-like"/>
    <property type="match status" value="1"/>
</dbReference>
<comment type="similarity">
    <text evidence="8">Belongs to the uracil-DNA glycosylase (UDG) superfamily. Type 5 (UDGb) family.</text>
</comment>
<dbReference type="InterPro" id="IPR051536">
    <property type="entry name" value="UDG_Type-4/5"/>
</dbReference>
<dbReference type="Pfam" id="PF03167">
    <property type="entry name" value="UDG"/>
    <property type="match status" value="1"/>
</dbReference>
<reference evidence="11 12" key="1">
    <citation type="submission" date="2023-10" db="EMBL/GenBank/DDBJ databases">
        <title>Complete genome sequence of a Sphingomonadaceae bacterium.</title>
        <authorList>
            <person name="Yan C."/>
        </authorList>
    </citation>
    <scope>NUCLEOTIDE SEQUENCE [LARGE SCALE GENOMIC DNA]</scope>
    <source>
        <strain evidence="11 12">SCSIO 66989</strain>
    </source>
</reference>
<dbReference type="InterPro" id="IPR036895">
    <property type="entry name" value="Uracil-DNA_glycosylase-like_sf"/>
</dbReference>
<protein>
    <recommendedName>
        <fullName evidence="9">Type-5 uracil-DNA glycosylase</fullName>
    </recommendedName>
</protein>
<dbReference type="GO" id="GO:0033958">
    <property type="term" value="F:DNA-deoxyinosine glycosylase activity"/>
    <property type="evidence" value="ECO:0007669"/>
    <property type="project" value="InterPro"/>
</dbReference>
<evidence type="ECO:0000256" key="1">
    <source>
        <dbReference type="ARBA" id="ARBA00022485"/>
    </source>
</evidence>
<keyword evidence="1" id="KW-0004">4Fe-4S</keyword>
<dbReference type="EMBL" id="CP136594">
    <property type="protein sequence ID" value="WOE74650.1"/>
    <property type="molecule type" value="Genomic_DNA"/>
</dbReference>
<evidence type="ECO:0000256" key="6">
    <source>
        <dbReference type="ARBA" id="ARBA00023014"/>
    </source>
</evidence>
<dbReference type="InterPro" id="IPR005122">
    <property type="entry name" value="Uracil-DNA_glycosylase-like"/>
</dbReference>
<dbReference type="Gene3D" id="3.40.470.10">
    <property type="entry name" value="Uracil-DNA glycosylase-like domain"/>
    <property type="match status" value="1"/>
</dbReference>
<evidence type="ECO:0000313" key="12">
    <source>
        <dbReference type="Proteomes" id="UP001302429"/>
    </source>
</evidence>
<keyword evidence="2" id="KW-0479">Metal-binding</keyword>
<evidence type="ECO:0000313" key="11">
    <source>
        <dbReference type="EMBL" id="WOE74650.1"/>
    </source>
</evidence>
<dbReference type="KEGG" id="acoa:RB602_12455"/>
<dbReference type="GO" id="GO:0046872">
    <property type="term" value="F:metal ion binding"/>
    <property type="evidence" value="ECO:0007669"/>
    <property type="project" value="UniProtKB-KW"/>
</dbReference>
<organism evidence="11 12">
    <name type="scientific">Alterisphingorhabdus coralli</name>
    <dbReference type="NCBI Taxonomy" id="3071408"/>
    <lineage>
        <taxon>Bacteria</taxon>
        <taxon>Pseudomonadati</taxon>
        <taxon>Pseudomonadota</taxon>
        <taxon>Alphaproteobacteria</taxon>
        <taxon>Sphingomonadales</taxon>
        <taxon>Sphingomonadaceae</taxon>
        <taxon>Alterisphingorhabdus (ex Yan et al. 2024)</taxon>
    </lineage>
</organism>
<keyword evidence="7" id="KW-0234">DNA repair</keyword>
<dbReference type="PANTHER" id="PTHR33693:SF3">
    <property type="entry name" value="TYPE-5 URACIL-DNA GLYCOSYLASE"/>
    <property type="match status" value="1"/>
</dbReference>
<dbReference type="Proteomes" id="UP001302429">
    <property type="component" value="Chromosome"/>
</dbReference>
<name>A0AA97F8X8_9SPHN</name>
<evidence type="ECO:0000256" key="3">
    <source>
        <dbReference type="ARBA" id="ARBA00022763"/>
    </source>
</evidence>